<reference evidence="2" key="1">
    <citation type="submission" date="2021-02" db="EMBL/GenBank/DDBJ databases">
        <authorList>
            <person name="Nowell W R."/>
        </authorList>
    </citation>
    <scope>NUCLEOTIDE SEQUENCE</scope>
</reference>
<dbReference type="AlphaFoldDB" id="A0A8S2EF14"/>
<evidence type="ECO:0000313" key="3">
    <source>
        <dbReference type="EMBL" id="CAF4019627.1"/>
    </source>
</evidence>
<comment type="caution">
    <text evidence="2">The sequence shown here is derived from an EMBL/GenBank/DDBJ whole genome shotgun (WGS) entry which is preliminary data.</text>
</comment>
<dbReference type="InterPro" id="IPR011600">
    <property type="entry name" value="Pept_C14_caspase"/>
</dbReference>
<dbReference type="InterPro" id="IPR052039">
    <property type="entry name" value="Caspase-related_regulators"/>
</dbReference>
<dbReference type="Proteomes" id="UP000682733">
    <property type="component" value="Unassembled WGS sequence"/>
</dbReference>
<dbReference type="PANTHER" id="PTHR22576:SF37">
    <property type="entry name" value="MUCOSA-ASSOCIATED LYMPHOID TISSUE LYMPHOMA TRANSLOCATION PROTEIN 1"/>
    <property type="match status" value="1"/>
</dbReference>
<accession>A0A8S2EF14</accession>
<dbReference type="PANTHER" id="PTHR22576">
    <property type="entry name" value="MUCOSA ASSOCIATED LYMPHOID TISSUE LYMPHOMA TRANSLOCATION PROTEIN 1/PARACASPASE"/>
    <property type="match status" value="1"/>
</dbReference>
<dbReference type="EMBL" id="CAJOBA010036261">
    <property type="protein sequence ID" value="CAF4019627.1"/>
    <property type="molecule type" value="Genomic_DNA"/>
</dbReference>
<sequence length="166" mass="18728">MGFILYENEAKSDLAYEQMGCVITDFECSIEEGDTDQNYLIPMDNYIEELKDGTTRKVPLSGPELFSHAIHAQTFLNSINDRKPLLTLFFLDCSRRYPLHNELQKNTKSESINYPHGLKPIHPKVGTLIAFACAPRIVADNGNNGEKNGLFTKHLLKQLGTPDEDI</sequence>
<evidence type="ECO:0000313" key="2">
    <source>
        <dbReference type="EMBL" id="CAF1210667.1"/>
    </source>
</evidence>
<name>A0A8S2EF14_9BILA</name>
<evidence type="ECO:0000259" key="1">
    <source>
        <dbReference type="Pfam" id="PF00656"/>
    </source>
</evidence>
<dbReference type="GO" id="GO:0004197">
    <property type="term" value="F:cysteine-type endopeptidase activity"/>
    <property type="evidence" value="ECO:0007669"/>
    <property type="project" value="InterPro"/>
</dbReference>
<dbReference type="Proteomes" id="UP000677228">
    <property type="component" value="Unassembled WGS sequence"/>
</dbReference>
<gene>
    <name evidence="2" type="ORF">OVA965_LOCUS24431</name>
    <name evidence="3" type="ORF">TMI583_LOCUS25153</name>
</gene>
<dbReference type="Gene3D" id="3.40.50.1460">
    <property type="match status" value="1"/>
</dbReference>
<organism evidence="2 4">
    <name type="scientific">Didymodactylos carnosus</name>
    <dbReference type="NCBI Taxonomy" id="1234261"/>
    <lineage>
        <taxon>Eukaryota</taxon>
        <taxon>Metazoa</taxon>
        <taxon>Spiralia</taxon>
        <taxon>Gnathifera</taxon>
        <taxon>Rotifera</taxon>
        <taxon>Eurotatoria</taxon>
        <taxon>Bdelloidea</taxon>
        <taxon>Philodinida</taxon>
        <taxon>Philodinidae</taxon>
        <taxon>Didymodactylos</taxon>
    </lineage>
</organism>
<evidence type="ECO:0000313" key="4">
    <source>
        <dbReference type="Proteomes" id="UP000677228"/>
    </source>
</evidence>
<feature type="domain" description="Peptidase C14 caspase" evidence="1">
    <location>
        <begin position="37"/>
        <end position="163"/>
    </location>
</feature>
<dbReference type="SUPFAM" id="SSF52129">
    <property type="entry name" value="Caspase-like"/>
    <property type="match status" value="1"/>
</dbReference>
<dbReference type="Pfam" id="PF00656">
    <property type="entry name" value="Peptidase_C14"/>
    <property type="match status" value="1"/>
</dbReference>
<proteinExistence type="predicted"/>
<dbReference type="InterPro" id="IPR029030">
    <property type="entry name" value="Caspase-like_dom_sf"/>
</dbReference>
<protein>
    <recommendedName>
        <fullName evidence="1">Peptidase C14 caspase domain-containing protein</fullName>
    </recommendedName>
</protein>
<dbReference type="GO" id="GO:0006508">
    <property type="term" value="P:proteolysis"/>
    <property type="evidence" value="ECO:0007669"/>
    <property type="project" value="InterPro"/>
</dbReference>
<dbReference type="EMBL" id="CAJNOK010014725">
    <property type="protein sequence ID" value="CAF1210667.1"/>
    <property type="molecule type" value="Genomic_DNA"/>
</dbReference>